<name>A0A9Q0YH46_HOLLE</name>
<protein>
    <submittedName>
        <fullName evidence="6">PR domain zinc finger protein 8</fullName>
    </submittedName>
</protein>
<keyword evidence="3" id="KW-0863">Zinc-finger</keyword>
<dbReference type="SUPFAM" id="SSF57667">
    <property type="entry name" value="beta-beta-alpha zinc fingers"/>
    <property type="match status" value="1"/>
</dbReference>
<gene>
    <name evidence="6" type="ORF">HOLleu_37409</name>
</gene>
<dbReference type="Proteomes" id="UP001152320">
    <property type="component" value="Chromosome 20"/>
</dbReference>
<dbReference type="SMART" id="SM00355">
    <property type="entry name" value="ZnF_C2H2"/>
    <property type="match status" value="2"/>
</dbReference>
<feature type="domain" description="C2H2-type" evidence="5">
    <location>
        <begin position="172"/>
        <end position="196"/>
    </location>
</feature>
<dbReference type="Gene3D" id="3.30.160.60">
    <property type="entry name" value="Classic Zinc Finger"/>
    <property type="match status" value="1"/>
</dbReference>
<evidence type="ECO:0000256" key="2">
    <source>
        <dbReference type="ARBA" id="ARBA00023242"/>
    </source>
</evidence>
<dbReference type="GO" id="GO:0008270">
    <property type="term" value="F:zinc ion binding"/>
    <property type="evidence" value="ECO:0007669"/>
    <property type="project" value="UniProtKB-KW"/>
</dbReference>
<dbReference type="GO" id="GO:0006355">
    <property type="term" value="P:regulation of DNA-templated transcription"/>
    <property type="evidence" value="ECO:0007669"/>
    <property type="project" value="TreeGrafter"/>
</dbReference>
<evidence type="ECO:0000259" key="5">
    <source>
        <dbReference type="PROSITE" id="PS50157"/>
    </source>
</evidence>
<dbReference type="Pfam" id="PF13894">
    <property type="entry name" value="zf-C2H2_4"/>
    <property type="match status" value="1"/>
</dbReference>
<sequence length="196" mass="22394">MTTSGPEKSFKRNHEGTKSAFKEVPKRKFRYDPLLSTRGKPIAFTAASSILHPTMFPNQYSSIRAYGIPNEGSFVTSRNSSSGTNHLGGMTSDPPMRMALPFTYPTFPLYHQPPRPAFYLRDPFILAAQNCCAKCGVQFRMTSDLVYHMRTHHKKEKTTELTSRDQKVSNKYRCSVCRESFKEKHHLSRHMTSHDA</sequence>
<dbReference type="PROSITE" id="PS00028">
    <property type="entry name" value="ZINC_FINGER_C2H2_1"/>
    <property type="match status" value="2"/>
</dbReference>
<dbReference type="InterPro" id="IPR052296">
    <property type="entry name" value="TR-Histone_Methyltrans"/>
</dbReference>
<dbReference type="PANTHER" id="PTHR16516">
    <property type="entry name" value="AGAP007109-PA"/>
    <property type="match status" value="1"/>
</dbReference>
<feature type="domain" description="C2H2-type" evidence="5">
    <location>
        <begin position="130"/>
        <end position="158"/>
    </location>
</feature>
<accession>A0A9Q0YH46</accession>
<dbReference type="InterPro" id="IPR013087">
    <property type="entry name" value="Znf_C2H2_type"/>
</dbReference>
<evidence type="ECO:0000256" key="1">
    <source>
        <dbReference type="ARBA" id="ARBA00004123"/>
    </source>
</evidence>
<dbReference type="GO" id="GO:0005634">
    <property type="term" value="C:nucleus"/>
    <property type="evidence" value="ECO:0007669"/>
    <property type="project" value="UniProtKB-SubCell"/>
</dbReference>
<reference evidence="6" key="1">
    <citation type="submission" date="2021-10" db="EMBL/GenBank/DDBJ databases">
        <title>Tropical sea cucumber genome reveals ecological adaptation and Cuvierian tubules defense mechanism.</title>
        <authorList>
            <person name="Chen T."/>
        </authorList>
    </citation>
    <scope>NUCLEOTIDE SEQUENCE</scope>
    <source>
        <strain evidence="6">Nanhai2018</strain>
        <tissue evidence="6">Muscle</tissue>
    </source>
</reference>
<organism evidence="6 7">
    <name type="scientific">Holothuria leucospilota</name>
    <name type="common">Black long sea cucumber</name>
    <name type="synonym">Mertensiothuria leucospilota</name>
    <dbReference type="NCBI Taxonomy" id="206669"/>
    <lineage>
        <taxon>Eukaryota</taxon>
        <taxon>Metazoa</taxon>
        <taxon>Echinodermata</taxon>
        <taxon>Eleutherozoa</taxon>
        <taxon>Echinozoa</taxon>
        <taxon>Holothuroidea</taxon>
        <taxon>Aspidochirotacea</taxon>
        <taxon>Aspidochirotida</taxon>
        <taxon>Holothuriidae</taxon>
        <taxon>Holothuria</taxon>
    </lineage>
</organism>
<evidence type="ECO:0000256" key="4">
    <source>
        <dbReference type="SAM" id="MobiDB-lite"/>
    </source>
</evidence>
<comment type="caution">
    <text evidence="6">The sequence shown here is derived from an EMBL/GenBank/DDBJ whole genome shotgun (WGS) entry which is preliminary data.</text>
</comment>
<evidence type="ECO:0000313" key="6">
    <source>
        <dbReference type="EMBL" id="KAJ8022498.1"/>
    </source>
</evidence>
<evidence type="ECO:0000313" key="7">
    <source>
        <dbReference type="Proteomes" id="UP001152320"/>
    </source>
</evidence>
<keyword evidence="7" id="KW-1185">Reference proteome</keyword>
<keyword evidence="3" id="KW-0862">Zinc</keyword>
<dbReference type="InterPro" id="IPR036236">
    <property type="entry name" value="Znf_C2H2_sf"/>
</dbReference>
<keyword evidence="3" id="KW-0479">Metal-binding</keyword>
<keyword evidence="2" id="KW-0539">Nucleus</keyword>
<feature type="region of interest" description="Disordered" evidence="4">
    <location>
        <begin position="1"/>
        <end position="22"/>
    </location>
</feature>
<dbReference type="AlphaFoldDB" id="A0A9Q0YH46"/>
<comment type="subcellular location">
    <subcellularLocation>
        <location evidence="1">Nucleus</location>
    </subcellularLocation>
</comment>
<feature type="compositionally biased region" description="Basic and acidic residues" evidence="4">
    <location>
        <begin position="8"/>
        <end position="22"/>
    </location>
</feature>
<proteinExistence type="predicted"/>
<dbReference type="PROSITE" id="PS50157">
    <property type="entry name" value="ZINC_FINGER_C2H2_2"/>
    <property type="match status" value="2"/>
</dbReference>
<dbReference type="OrthoDB" id="5814089at2759"/>
<evidence type="ECO:0000256" key="3">
    <source>
        <dbReference type="PROSITE-ProRule" id="PRU00042"/>
    </source>
</evidence>
<dbReference type="EMBL" id="JAIZAY010000020">
    <property type="protein sequence ID" value="KAJ8022498.1"/>
    <property type="molecule type" value="Genomic_DNA"/>
</dbReference>
<dbReference type="PANTHER" id="PTHR16516:SF4">
    <property type="entry name" value="C2H2-TYPE DOMAIN-CONTAINING PROTEIN"/>
    <property type="match status" value="1"/>
</dbReference>